<sequence>ANQNYLARRNCSLMAPVLRSSPISLRTTRNSAKSPLPTPEKASTPSKPRVCSQCKRPRKGHPREGCPFVDSESPAGESFFDSPTRLVSDALQSLNLSPSAVGSEVEVETLVTRRPFTKMPGTLLSPSSSFVCSQISLFKNEIDEPVLSQVSDMATVGSATPRAMTPTDDAEELLAPSSPTLTECNLTSSCPRPLTRTLTHAEHDSFIASLSSLTKATIYVISTPDVPVIIAAATFHGLCTRTMPLDHADTIVVVGRTDSAVDVLLNQIETKMHALVPVPQGRSLALSAAAKTMVIGAVGAVAAWGALAFT</sequence>
<feature type="compositionally biased region" description="Polar residues" evidence="1">
    <location>
        <begin position="22"/>
        <end position="33"/>
    </location>
</feature>
<dbReference type="EMBL" id="CAVNYO010000035">
    <property type="protein sequence ID" value="CAK5263153.1"/>
    <property type="molecule type" value="Genomic_DNA"/>
</dbReference>
<reference evidence="2" key="1">
    <citation type="submission" date="2023-11" db="EMBL/GenBank/DDBJ databases">
        <authorList>
            <person name="De Vega J J."/>
            <person name="De Vega J J."/>
        </authorList>
    </citation>
    <scope>NUCLEOTIDE SEQUENCE</scope>
</reference>
<feature type="non-terminal residue" evidence="2">
    <location>
        <position position="1"/>
    </location>
</feature>
<evidence type="ECO:0000313" key="3">
    <source>
        <dbReference type="Proteomes" id="UP001295794"/>
    </source>
</evidence>
<organism evidence="2 3">
    <name type="scientific">Mycena citricolor</name>
    <dbReference type="NCBI Taxonomy" id="2018698"/>
    <lineage>
        <taxon>Eukaryota</taxon>
        <taxon>Fungi</taxon>
        <taxon>Dikarya</taxon>
        <taxon>Basidiomycota</taxon>
        <taxon>Agaricomycotina</taxon>
        <taxon>Agaricomycetes</taxon>
        <taxon>Agaricomycetidae</taxon>
        <taxon>Agaricales</taxon>
        <taxon>Marasmiineae</taxon>
        <taxon>Mycenaceae</taxon>
        <taxon>Mycena</taxon>
    </lineage>
</organism>
<evidence type="ECO:0000256" key="1">
    <source>
        <dbReference type="SAM" id="MobiDB-lite"/>
    </source>
</evidence>
<evidence type="ECO:0000313" key="2">
    <source>
        <dbReference type="EMBL" id="CAK5263153.1"/>
    </source>
</evidence>
<dbReference type="AlphaFoldDB" id="A0AAD2Q0P4"/>
<dbReference type="Proteomes" id="UP001295794">
    <property type="component" value="Unassembled WGS sequence"/>
</dbReference>
<protein>
    <submittedName>
        <fullName evidence="2">Uncharacterized protein</fullName>
    </submittedName>
</protein>
<feature type="region of interest" description="Disordered" evidence="1">
    <location>
        <begin position="22"/>
        <end position="67"/>
    </location>
</feature>
<gene>
    <name evidence="2" type="ORF">MYCIT1_LOCUS2431</name>
</gene>
<comment type="caution">
    <text evidence="2">The sequence shown here is derived from an EMBL/GenBank/DDBJ whole genome shotgun (WGS) entry which is preliminary data.</text>
</comment>
<name>A0AAD2Q0P4_9AGAR</name>
<accession>A0AAD2Q0P4</accession>
<keyword evidence="3" id="KW-1185">Reference proteome</keyword>
<proteinExistence type="predicted"/>